<evidence type="ECO:0000313" key="2">
    <source>
        <dbReference type="Proteomes" id="UP000186309"/>
    </source>
</evidence>
<proteinExistence type="predicted"/>
<reference evidence="2" key="1">
    <citation type="submission" date="2016-12" db="EMBL/GenBank/DDBJ databases">
        <title>Comparative genomics of four Isosphaeraceae planctomycetes: a common pool of plasmids and glycoside hydrolase genes.</title>
        <authorList>
            <person name="Ivanova A."/>
        </authorList>
    </citation>
    <scope>NUCLEOTIDE SEQUENCE [LARGE SCALE GENOMIC DNA]</scope>
    <source>
        <strain evidence="2">PX4</strain>
    </source>
</reference>
<evidence type="ECO:0000313" key="1">
    <source>
        <dbReference type="EMBL" id="APW62994.1"/>
    </source>
</evidence>
<dbReference type="Proteomes" id="UP000186309">
    <property type="component" value="Chromosome"/>
</dbReference>
<organism evidence="1 2">
    <name type="scientific">Paludisphaera borealis</name>
    <dbReference type="NCBI Taxonomy" id="1387353"/>
    <lineage>
        <taxon>Bacteria</taxon>
        <taxon>Pseudomonadati</taxon>
        <taxon>Planctomycetota</taxon>
        <taxon>Planctomycetia</taxon>
        <taxon>Isosphaerales</taxon>
        <taxon>Isosphaeraceae</taxon>
        <taxon>Paludisphaera</taxon>
    </lineage>
</organism>
<dbReference type="AlphaFoldDB" id="A0A1U7CVM2"/>
<sequence>MKLHRARKERLFVMDGSYAVEDRVLMSTIGRSIPSPSAHVLVAASDDRAVVHARPIQARSTIHAAGHHSPTPAGPAAFPTSKRWSWLADTYWYVPTANLPAILYNASSGESTLVSDQTVFHIEGYSKGYFWGKAVTQLGSTSASTSSMLGSVTPEGQVLLTFTLTSTNSSPSVTQGFGKMTKRFGQWTMENQMFTSPTEKLQIGHWAYMVQTRPGMPSWVSLPAVGESVPAFLSQ</sequence>
<dbReference type="KEGG" id="pbor:BSF38_04552"/>
<name>A0A1U7CVM2_9BACT</name>
<protein>
    <submittedName>
        <fullName evidence="1">Uncharacterized protein</fullName>
    </submittedName>
</protein>
<gene>
    <name evidence="1" type="ORF">BSF38_04552</name>
</gene>
<keyword evidence="2" id="KW-1185">Reference proteome</keyword>
<accession>A0A1U7CVM2</accession>
<dbReference type="EMBL" id="CP019082">
    <property type="protein sequence ID" value="APW62994.1"/>
    <property type="molecule type" value="Genomic_DNA"/>
</dbReference>